<dbReference type="GO" id="GO:0022841">
    <property type="term" value="F:potassium ion leak channel activity"/>
    <property type="evidence" value="ECO:0007669"/>
    <property type="project" value="TreeGrafter"/>
</dbReference>
<reference evidence="12" key="1">
    <citation type="submission" date="2016-06" db="UniProtKB">
        <authorList>
            <consortium name="WormBaseParasite"/>
        </authorList>
    </citation>
    <scope>IDENTIFICATION</scope>
</reference>
<evidence type="ECO:0000256" key="3">
    <source>
        <dbReference type="ARBA" id="ARBA00022692"/>
    </source>
</evidence>
<dbReference type="GO" id="GO:0030322">
    <property type="term" value="P:stabilization of membrane potential"/>
    <property type="evidence" value="ECO:0007669"/>
    <property type="project" value="TreeGrafter"/>
</dbReference>
<evidence type="ECO:0000256" key="4">
    <source>
        <dbReference type="ARBA" id="ARBA00022989"/>
    </source>
</evidence>
<feature type="transmembrane region" description="Helical" evidence="8">
    <location>
        <begin position="72"/>
        <end position="92"/>
    </location>
</feature>
<feature type="domain" description="Potassium channel" evidence="9">
    <location>
        <begin position="78"/>
        <end position="150"/>
    </location>
</feature>
<dbReference type="Proteomes" id="UP000271087">
    <property type="component" value="Unassembled WGS sequence"/>
</dbReference>
<dbReference type="WBParaSite" id="nOo.2.0.1.t04908-RA">
    <property type="protein sequence ID" value="nOo.2.0.1.t04908-RA"/>
    <property type="gene ID" value="nOo.2.0.1.g04908"/>
</dbReference>
<evidence type="ECO:0000256" key="7">
    <source>
        <dbReference type="ARBA" id="ARBA00023303"/>
    </source>
</evidence>
<evidence type="ECO:0000256" key="1">
    <source>
        <dbReference type="ARBA" id="ARBA00004141"/>
    </source>
</evidence>
<dbReference type="InterPro" id="IPR003280">
    <property type="entry name" value="2pore_dom_K_chnl"/>
</dbReference>
<dbReference type="GO" id="GO:0015271">
    <property type="term" value="F:outward rectifier potassium channel activity"/>
    <property type="evidence" value="ECO:0007669"/>
    <property type="project" value="TreeGrafter"/>
</dbReference>
<evidence type="ECO:0000256" key="6">
    <source>
        <dbReference type="ARBA" id="ARBA00023136"/>
    </source>
</evidence>
<evidence type="ECO:0000256" key="5">
    <source>
        <dbReference type="ARBA" id="ARBA00023065"/>
    </source>
</evidence>
<sequence>MTTQMKAFQFPRTMKGRILTAVYAVIGIPLNVAFISDLGELIGRTVQYALQYSQRRILNKTTEDPCIEYKKFSLVVLIAIVLTAIIAIIVMKEERSRPWDYIDSLYYTFTTSTLIGLGDLTPQSSYLQFFVLMPLFLISETIFALAIGFVTVSVWLRYRKCLALLP</sequence>
<protein>
    <submittedName>
        <fullName evidence="12">Ion_trans_2 domain-containing protein</fullName>
    </submittedName>
</protein>
<evidence type="ECO:0000256" key="8">
    <source>
        <dbReference type="SAM" id="Phobius"/>
    </source>
</evidence>
<gene>
    <name evidence="10" type="ORF">NOO_LOCUS4908</name>
</gene>
<keyword evidence="6 8" id="KW-0472">Membrane</keyword>
<evidence type="ECO:0000313" key="11">
    <source>
        <dbReference type="Proteomes" id="UP000271087"/>
    </source>
</evidence>
<keyword evidence="7" id="KW-0407">Ion channel</keyword>
<proteinExistence type="predicted"/>
<evidence type="ECO:0000313" key="12">
    <source>
        <dbReference type="WBParaSite" id="nOo.2.0.1.t04908-RA"/>
    </source>
</evidence>
<keyword evidence="11" id="KW-1185">Reference proteome</keyword>
<keyword evidence="4 8" id="KW-1133">Transmembrane helix</keyword>
<feature type="transmembrane region" description="Helical" evidence="8">
    <location>
        <begin position="21"/>
        <end position="42"/>
    </location>
</feature>
<feature type="transmembrane region" description="Helical" evidence="8">
    <location>
        <begin position="104"/>
        <end position="121"/>
    </location>
</feature>
<dbReference type="InterPro" id="IPR013099">
    <property type="entry name" value="K_chnl_dom"/>
</dbReference>
<dbReference type="Pfam" id="PF07885">
    <property type="entry name" value="Ion_trans_2"/>
    <property type="match status" value="1"/>
</dbReference>
<keyword evidence="2" id="KW-0813">Transport</keyword>
<dbReference type="AlphaFoldDB" id="A0A182EA39"/>
<accession>A0A182EA39</accession>
<dbReference type="STRING" id="42157.A0A182EA39"/>
<dbReference type="GO" id="GO:0005886">
    <property type="term" value="C:plasma membrane"/>
    <property type="evidence" value="ECO:0007669"/>
    <property type="project" value="TreeGrafter"/>
</dbReference>
<evidence type="ECO:0000313" key="10">
    <source>
        <dbReference type="EMBL" id="VDK75185.1"/>
    </source>
</evidence>
<keyword evidence="5" id="KW-0406">Ion transport</keyword>
<name>A0A182EA39_ONCOC</name>
<dbReference type="PANTHER" id="PTHR11003">
    <property type="entry name" value="POTASSIUM CHANNEL, SUBFAMILY K"/>
    <property type="match status" value="1"/>
</dbReference>
<dbReference type="Gene3D" id="1.10.287.70">
    <property type="match status" value="1"/>
</dbReference>
<dbReference type="OrthoDB" id="297496at2759"/>
<organism evidence="12">
    <name type="scientific">Onchocerca ochengi</name>
    <name type="common">Filarial nematode worm</name>
    <dbReference type="NCBI Taxonomy" id="42157"/>
    <lineage>
        <taxon>Eukaryota</taxon>
        <taxon>Metazoa</taxon>
        <taxon>Ecdysozoa</taxon>
        <taxon>Nematoda</taxon>
        <taxon>Chromadorea</taxon>
        <taxon>Rhabditida</taxon>
        <taxon>Spirurina</taxon>
        <taxon>Spiruromorpha</taxon>
        <taxon>Filarioidea</taxon>
        <taxon>Onchocercidae</taxon>
        <taxon>Onchocerca</taxon>
    </lineage>
</organism>
<comment type="subcellular location">
    <subcellularLocation>
        <location evidence="1">Membrane</location>
        <topology evidence="1">Multi-pass membrane protein</topology>
    </subcellularLocation>
</comment>
<reference evidence="10 11" key="2">
    <citation type="submission" date="2018-08" db="EMBL/GenBank/DDBJ databases">
        <authorList>
            <person name="Laetsch R D."/>
            <person name="Stevens L."/>
            <person name="Kumar S."/>
            <person name="Blaxter L. M."/>
        </authorList>
    </citation>
    <scope>NUCLEOTIDE SEQUENCE [LARGE SCALE GENOMIC DNA]</scope>
</reference>
<dbReference type="PANTHER" id="PTHR11003:SF330">
    <property type="entry name" value="POTASSIUM CHANNEL DOMAIN-CONTAINING PROTEIN"/>
    <property type="match status" value="1"/>
</dbReference>
<dbReference type="EMBL" id="UYRW01001204">
    <property type="protein sequence ID" value="VDK75185.1"/>
    <property type="molecule type" value="Genomic_DNA"/>
</dbReference>
<evidence type="ECO:0000259" key="9">
    <source>
        <dbReference type="Pfam" id="PF07885"/>
    </source>
</evidence>
<feature type="transmembrane region" description="Helical" evidence="8">
    <location>
        <begin position="127"/>
        <end position="156"/>
    </location>
</feature>
<keyword evidence="3 8" id="KW-0812">Transmembrane</keyword>
<evidence type="ECO:0000256" key="2">
    <source>
        <dbReference type="ARBA" id="ARBA00022448"/>
    </source>
</evidence>
<dbReference type="SUPFAM" id="SSF81324">
    <property type="entry name" value="Voltage-gated potassium channels"/>
    <property type="match status" value="1"/>
</dbReference>